<evidence type="ECO:0000256" key="1">
    <source>
        <dbReference type="ARBA" id="ARBA00038211"/>
    </source>
</evidence>
<dbReference type="Proteomes" id="UP000245207">
    <property type="component" value="Unassembled WGS sequence"/>
</dbReference>
<dbReference type="OrthoDB" id="10267235at2759"/>
<dbReference type="GO" id="GO:0006646">
    <property type="term" value="P:phosphatidylethanolamine biosynthetic process"/>
    <property type="evidence" value="ECO:0007669"/>
    <property type="project" value="TreeGrafter"/>
</dbReference>
<comment type="caution">
    <text evidence="3">The sequence shown here is derived from an EMBL/GenBank/DDBJ whole genome shotgun (WGS) entry which is preliminary data.</text>
</comment>
<organism evidence="3 4">
    <name type="scientific">Artemisia annua</name>
    <name type="common">Sweet wormwood</name>
    <dbReference type="NCBI Taxonomy" id="35608"/>
    <lineage>
        <taxon>Eukaryota</taxon>
        <taxon>Viridiplantae</taxon>
        <taxon>Streptophyta</taxon>
        <taxon>Embryophyta</taxon>
        <taxon>Tracheophyta</taxon>
        <taxon>Spermatophyta</taxon>
        <taxon>Magnoliopsida</taxon>
        <taxon>eudicotyledons</taxon>
        <taxon>Gunneridae</taxon>
        <taxon>Pentapetalae</taxon>
        <taxon>asterids</taxon>
        <taxon>campanulids</taxon>
        <taxon>Asterales</taxon>
        <taxon>Asteraceae</taxon>
        <taxon>Asteroideae</taxon>
        <taxon>Anthemideae</taxon>
        <taxon>Artemisiinae</taxon>
        <taxon>Artemisia</taxon>
    </lineage>
</organism>
<name>A0A2U1NMS6_ARTAN</name>
<evidence type="ECO:0000313" key="4">
    <source>
        <dbReference type="Proteomes" id="UP000245207"/>
    </source>
</evidence>
<keyword evidence="3" id="KW-0808">Transferase</keyword>
<proteinExistence type="inferred from homology"/>
<dbReference type="GO" id="GO:0004305">
    <property type="term" value="F:ethanolamine kinase activity"/>
    <property type="evidence" value="ECO:0007669"/>
    <property type="project" value="TreeGrafter"/>
</dbReference>
<dbReference type="GO" id="GO:0005737">
    <property type="term" value="C:cytoplasm"/>
    <property type="evidence" value="ECO:0007669"/>
    <property type="project" value="TreeGrafter"/>
</dbReference>
<reference evidence="3 4" key="1">
    <citation type="journal article" date="2018" name="Mol. Plant">
        <title>The genome of Artemisia annua provides insight into the evolution of Asteraceae family and artemisinin biosynthesis.</title>
        <authorList>
            <person name="Shen Q."/>
            <person name="Zhang L."/>
            <person name="Liao Z."/>
            <person name="Wang S."/>
            <person name="Yan T."/>
            <person name="Shi P."/>
            <person name="Liu M."/>
            <person name="Fu X."/>
            <person name="Pan Q."/>
            <person name="Wang Y."/>
            <person name="Lv Z."/>
            <person name="Lu X."/>
            <person name="Zhang F."/>
            <person name="Jiang W."/>
            <person name="Ma Y."/>
            <person name="Chen M."/>
            <person name="Hao X."/>
            <person name="Li L."/>
            <person name="Tang Y."/>
            <person name="Lv G."/>
            <person name="Zhou Y."/>
            <person name="Sun X."/>
            <person name="Brodelius P.E."/>
            <person name="Rose J.K.C."/>
            <person name="Tang K."/>
        </authorList>
    </citation>
    <scope>NUCLEOTIDE SEQUENCE [LARGE SCALE GENOMIC DNA]</scope>
    <source>
        <strain evidence="4">cv. Huhao1</strain>
        <tissue evidence="3">Leaf</tissue>
    </source>
</reference>
<dbReference type="Gene3D" id="3.90.1200.10">
    <property type="match status" value="1"/>
</dbReference>
<dbReference type="EMBL" id="PKPP01002505">
    <property type="protein sequence ID" value="PWA74814.1"/>
    <property type="molecule type" value="Genomic_DNA"/>
</dbReference>
<dbReference type="SUPFAM" id="SSF56112">
    <property type="entry name" value="Protein kinase-like (PK-like)"/>
    <property type="match status" value="1"/>
</dbReference>
<keyword evidence="4" id="KW-1185">Reference proteome</keyword>
<dbReference type="Pfam" id="PF01633">
    <property type="entry name" value="Choline_kinase"/>
    <property type="match status" value="1"/>
</dbReference>
<feature type="region of interest" description="Disordered" evidence="2">
    <location>
        <begin position="114"/>
        <end position="143"/>
    </location>
</feature>
<feature type="compositionally biased region" description="Basic and acidic residues" evidence="2">
    <location>
        <begin position="120"/>
        <end position="134"/>
    </location>
</feature>
<keyword evidence="3" id="KW-0418">Kinase</keyword>
<protein>
    <submittedName>
        <fullName evidence="3">Putative choline kinase 2</fullName>
    </submittedName>
</protein>
<dbReference type="AlphaFoldDB" id="A0A2U1NMS6"/>
<accession>A0A2U1NMS6</accession>
<dbReference type="InterPro" id="IPR011009">
    <property type="entry name" value="Kinase-like_dom_sf"/>
</dbReference>
<gene>
    <name evidence="3" type="ORF">CTI12_AA238940</name>
</gene>
<evidence type="ECO:0000313" key="3">
    <source>
        <dbReference type="EMBL" id="PWA74814.1"/>
    </source>
</evidence>
<dbReference type="PANTHER" id="PTHR22603:SF93">
    <property type="entry name" value="RE24176P"/>
    <property type="match status" value="1"/>
</dbReference>
<evidence type="ECO:0000256" key="2">
    <source>
        <dbReference type="SAM" id="MobiDB-lite"/>
    </source>
</evidence>
<dbReference type="STRING" id="35608.A0A2U1NMS6"/>
<dbReference type="GO" id="GO:0004103">
    <property type="term" value="F:choline kinase activity"/>
    <property type="evidence" value="ECO:0007669"/>
    <property type="project" value="TreeGrafter"/>
</dbReference>
<sequence length="153" mass="17844">MIEDETRTITLIDYEYASYNTVAYDLGNHFCEMAANYHTNTPHVLDYNVYPGGFGNIYKEKLDVVAYPKTGSLTNQQQEEWLFKMRIMGEQMQMIDMSLEPWKMSSPYNLNQRELEEPEDATKGREVFNEKPTPEEPEELEDATMKVCYNIAS</sequence>
<dbReference type="PANTHER" id="PTHR22603">
    <property type="entry name" value="CHOLINE/ETHANOALAMINE KINASE"/>
    <property type="match status" value="1"/>
</dbReference>
<comment type="similarity">
    <text evidence="1">Belongs to the choline/ethanolamine kinase family.</text>
</comment>